<protein>
    <recommendedName>
        <fullName evidence="4">DUF998 domain-containing protein</fullName>
    </recommendedName>
</protein>
<keyword evidence="1" id="KW-0812">Transmembrane</keyword>
<feature type="transmembrane region" description="Helical" evidence="1">
    <location>
        <begin position="86"/>
        <end position="105"/>
    </location>
</feature>
<evidence type="ECO:0008006" key="4">
    <source>
        <dbReference type="Google" id="ProtNLM"/>
    </source>
</evidence>
<reference evidence="2 3" key="1">
    <citation type="submission" date="2014-07" db="EMBL/GenBank/DDBJ databases">
        <title>Methanogenic archaea and the global carbon cycle.</title>
        <authorList>
            <person name="Henriksen J.R."/>
            <person name="Luke J."/>
            <person name="Reinhart S."/>
            <person name="Benedict M.N."/>
            <person name="Youngblut N.D."/>
            <person name="Metcalf M.E."/>
            <person name="Whitaker R.J."/>
            <person name="Metcalf W.W."/>
        </authorList>
    </citation>
    <scope>NUCLEOTIDE SEQUENCE [LARGE SCALE GENOMIC DNA]</scope>
    <source>
        <strain evidence="2 3">HB-1</strain>
    </source>
</reference>
<feature type="transmembrane region" description="Helical" evidence="1">
    <location>
        <begin position="111"/>
        <end position="133"/>
    </location>
</feature>
<feature type="transmembrane region" description="Helical" evidence="1">
    <location>
        <begin position="176"/>
        <end position="194"/>
    </location>
</feature>
<organism evidence="2 3">
    <name type="scientific">Methanosarcina horonobensis HB-1 = JCM 15518</name>
    <dbReference type="NCBI Taxonomy" id="1434110"/>
    <lineage>
        <taxon>Archaea</taxon>
        <taxon>Methanobacteriati</taxon>
        <taxon>Methanobacteriota</taxon>
        <taxon>Stenosarchaea group</taxon>
        <taxon>Methanomicrobia</taxon>
        <taxon>Methanosarcinales</taxon>
        <taxon>Methanosarcinaceae</taxon>
        <taxon>Methanosarcina</taxon>
    </lineage>
</organism>
<keyword evidence="1" id="KW-0472">Membrane</keyword>
<dbReference type="KEGG" id="mhor:MSHOH_2204"/>
<sequence length="198" mass="20922">MRYGSIAGALLFTAGMLAFMGIITAETLYPGYSTAQNTISDLGATLPPDSIIVEPSATIFNTTMILSGLLIIVAAYFIHSMFRRQAITALLGLFGTGVLGVGIFDGSYGDIHAIFSLLAFLAGGLSAVASYSVQAGPIRYFSVALGGISLLDLILYYVMLDASPFAVFGIGGLERWIAYPILLWVIGFGGYLMGHSRP</sequence>
<feature type="transmembrane region" description="Helical" evidence="1">
    <location>
        <begin position="59"/>
        <end position="79"/>
    </location>
</feature>
<evidence type="ECO:0000256" key="1">
    <source>
        <dbReference type="SAM" id="Phobius"/>
    </source>
</evidence>
<dbReference type="PATRIC" id="fig|1434110.4.peg.2806"/>
<evidence type="ECO:0000313" key="2">
    <source>
        <dbReference type="EMBL" id="AKB78687.1"/>
    </source>
</evidence>
<dbReference type="Pfam" id="PF06197">
    <property type="entry name" value="DUF998"/>
    <property type="match status" value="1"/>
</dbReference>
<dbReference type="Proteomes" id="UP000033101">
    <property type="component" value="Chromosome"/>
</dbReference>
<accession>A0A0E3SES3</accession>
<name>A0A0E3SES3_9EURY</name>
<keyword evidence="1" id="KW-1133">Transmembrane helix</keyword>
<dbReference type="STRING" id="1434110.MSHOH_2204"/>
<feature type="transmembrane region" description="Helical" evidence="1">
    <location>
        <begin position="140"/>
        <end position="160"/>
    </location>
</feature>
<dbReference type="HOGENOM" id="CLU_080422_2_0_2"/>
<evidence type="ECO:0000313" key="3">
    <source>
        <dbReference type="Proteomes" id="UP000033101"/>
    </source>
</evidence>
<dbReference type="AlphaFoldDB" id="A0A0E3SES3"/>
<proteinExistence type="predicted"/>
<dbReference type="EMBL" id="CP009516">
    <property type="protein sequence ID" value="AKB78687.1"/>
    <property type="molecule type" value="Genomic_DNA"/>
</dbReference>
<keyword evidence="3" id="KW-1185">Reference proteome</keyword>
<gene>
    <name evidence="2" type="ORF">MSHOH_2204</name>
</gene>
<dbReference type="InterPro" id="IPR009339">
    <property type="entry name" value="DUF998"/>
</dbReference>